<comment type="similarity">
    <text evidence="1">Belongs to the ABC transporter superfamily. ABCG family. PDR (TC 3.A.1.205) subfamily.</text>
</comment>
<feature type="domain" description="CDR ABC transporter" evidence="6">
    <location>
        <begin position="49"/>
        <end position="133"/>
    </location>
</feature>
<dbReference type="Pfam" id="PF06422">
    <property type="entry name" value="PDR_CDR"/>
    <property type="match status" value="1"/>
</dbReference>
<keyword evidence="4" id="KW-0472">Membrane</keyword>
<feature type="transmembrane region" description="Helical" evidence="4">
    <location>
        <begin position="88"/>
        <end position="109"/>
    </location>
</feature>
<keyword evidence="8" id="KW-1185">Reference proteome</keyword>
<evidence type="ECO:0000313" key="7">
    <source>
        <dbReference type="EMBL" id="KAF2221205.1"/>
    </source>
</evidence>
<dbReference type="GO" id="GO:0005524">
    <property type="term" value="F:ATP binding"/>
    <property type="evidence" value="ECO:0007669"/>
    <property type="project" value="InterPro"/>
</dbReference>
<dbReference type="AlphaFoldDB" id="A0A6A6G608"/>
<reference evidence="8" key="1">
    <citation type="journal article" date="2020" name="Stud. Mycol.">
        <title>101 Dothideomycetes genomes: A test case for predicting lifestyles and emergence of pathogens.</title>
        <authorList>
            <person name="Haridas S."/>
            <person name="Albert R."/>
            <person name="Binder M."/>
            <person name="Bloem J."/>
            <person name="LaButti K."/>
            <person name="Salamov A."/>
            <person name="Andreopoulos B."/>
            <person name="Baker S."/>
            <person name="Barry K."/>
            <person name="Bills G."/>
            <person name="Bluhm B."/>
            <person name="Cannon C."/>
            <person name="Castanera R."/>
            <person name="Culley D."/>
            <person name="Daum C."/>
            <person name="Ezra D."/>
            <person name="Gonzalez J."/>
            <person name="Henrissat B."/>
            <person name="Kuo A."/>
            <person name="Liang C."/>
            <person name="Lipzen A."/>
            <person name="Lutzoni F."/>
            <person name="Magnuson J."/>
            <person name="Mondo S."/>
            <person name="Nolan M."/>
            <person name="Ohm R."/>
            <person name="Pangilinan J."/>
            <person name="Park H.-J."/>
            <person name="Ramirez L."/>
            <person name="Alfaro M."/>
            <person name="Sun H."/>
            <person name="Tritt A."/>
            <person name="Yoshinaga Y."/>
            <person name="Zwiers L.-H."/>
            <person name="Turgeon B."/>
            <person name="Goodwin S."/>
            <person name="Spatafora J."/>
            <person name="Crous P."/>
            <person name="Grigoriev I."/>
        </authorList>
    </citation>
    <scope>NUCLEOTIDE SEQUENCE [LARGE SCALE GENOMIC DNA]</scope>
    <source>
        <strain evidence="8">CECT 20119</strain>
    </source>
</reference>
<keyword evidence="4" id="KW-1133">Transmembrane helix</keyword>
<evidence type="ECO:0000256" key="2">
    <source>
        <dbReference type="ARBA" id="ARBA00022448"/>
    </source>
</evidence>
<dbReference type="GO" id="GO:0016020">
    <property type="term" value="C:membrane"/>
    <property type="evidence" value="ECO:0007669"/>
    <property type="project" value="InterPro"/>
</dbReference>
<evidence type="ECO:0000313" key="8">
    <source>
        <dbReference type="Proteomes" id="UP000799538"/>
    </source>
</evidence>
<name>A0A6A6G608_9PEZI</name>
<dbReference type="GO" id="GO:0042626">
    <property type="term" value="F:ATPase-coupled transmembrane transporter activity"/>
    <property type="evidence" value="ECO:0007669"/>
    <property type="project" value="InterPro"/>
</dbReference>
<dbReference type="Gene3D" id="3.40.50.300">
    <property type="entry name" value="P-loop containing nucleotide triphosphate hydrolases"/>
    <property type="match status" value="1"/>
</dbReference>
<feature type="domain" description="ABC transporter" evidence="5">
    <location>
        <begin position="194"/>
        <end position="246"/>
    </location>
</feature>
<dbReference type="InterPro" id="IPR003439">
    <property type="entry name" value="ABC_transporter-like_ATP-bd"/>
</dbReference>
<dbReference type="PANTHER" id="PTHR19241">
    <property type="entry name" value="ATP-BINDING CASSETTE TRANSPORTER"/>
    <property type="match status" value="1"/>
</dbReference>
<dbReference type="EMBL" id="ML992511">
    <property type="protein sequence ID" value="KAF2221205.1"/>
    <property type="molecule type" value="Genomic_DNA"/>
</dbReference>
<feature type="region of interest" description="Disordered" evidence="3">
    <location>
        <begin position="134"/>
        <end position="164"/>
    </location>
</feature>
<feature type="compositionally biased region" description="Polar residues" evidence="3">
    <location>
        <begin position="150"/>
        <end position="164"/>
    </location>
</feature>
<dbReference type="OrthoDB" id="5412775at2759"/>
<feature type="transmembrane region" description="Helical" evidence="4">
    <location>
        <begin position="12"/>
        <end position="34"/>
    </location>
</feature>
<dbReference type="InterPro" id="IPR027417">
    <property type="entry name" value="P-loop_NTPase"/>
</dbReference>
<organism evidence="7 8">
    <name type="scientific">Elsinoe ampelina</name>
    <dbReference type="NCBI Taxonomy" id="302913"/>
    <lineage>
        <taxon>Eukaryota</taxon>
        <taxon>Fungi</taxon>
        <taxon>Dikarya</taxon>
        <taxon>Ascomycota</taxon>
        <taxon>Pezizomycotina</taxon>
        <taxon>Dothideomycetes</taxon>
        <taxon>Dothideomycetidae</taxon>
        <taxon>Myriangiales</taxon>
        <taxon>Elsinoaceae</taxon>
        <taxon>Elsinoe</taxon>
    </lineage>
</organism>
<evidence type="ECO:0000259" key="6">
    <source>
        <dbReference type="Pfam" id="PF06422"/>
    </source>
</evidence>
<keyword evidence="2" id="KW-0813">Transport</keyword>
<evidence type="ECO:0000256" key="1">
    <source>
        <dbReference type="ARBA" id="ARBA00006012"/>
    </source>
</evidence>
<keyword evidence="4" id="KW-0812">Transmembrane</keyword>
<feature type="transmembrane region" description="Helical" evidence="4">
    <location>
        <begin position="54"/>
        <end position="76"/>
    </location>
</feature>
<proteinExistence type="inferred from homology"/>
<dbReference type="InterPro" id="IPR010929">
    <property type="entry name" value="PDR_CDR_ABC"/>
</dbReference>
<evidence type="ECO:0000256" key="3">
    <source>
        <dbReference type="SAM" id="MobiDB-lite"/>
    </source>
</evidence>
<protein>
    <submittedName>
        <fullName evidence="7">CDR ABC transporter-domain-containing protein</fullName>
    </submittedName>
</protein>
<gene>
    <name evidence="7" type="ORF">BDZ85DRAFT_251697</name>
</gene>
<sequence length="340" mass="37457">MVGLIYSAEAFFIYCFTLVGITFCLTSLFRAIGAGFPNFDAATKLSGSPGYESALSQACTGALGASLGSSAVIVVQYSDSLRYSYDDLWRSVGIVWVWWLFYSALTIFFTSRWSETSAQNGMLLVPRELIKKAHQQSNDEEQLPSEKTLPVSSGTSDNNSLQRVETQLNRNKSAFTWQNLTYTVQTPSGPPVLLNDVHGWVKPGELGALMGASGAGKTTLLDMLAQRKTDGTIKGSILVDGKPLSVRGHVHEFYERNSKGAQLAVEASIDTIRRLVDEGKLSIFAVPPRETVDLESPDPSGHDRQSFQKIFHASVRNEEIRAFVNKARSWTPCIDRRFVS</sequence>
<evidence type="ECO:0000259" key="5">
    <source>
        <dbReference type="Pfam" id="PF00005"/>
    </source>
</evidence>
<evidence type="ECO:0000256" key="4">
    <source>
        <dbReference type="SAM" id="Phobius"/>
    </source>
</evidence>
<dbReference type="Pfam" id="PF00005">
    <property type="entry name" value="ABC_tran"/>
    <property type="match status" value="1"/>
</dbReference>
<accession>A0A6A6G608</accession>
<dbReference type="SUPFAM" id="SSF52540">
    <property type="entry name" value="P-loop containing nucleoside triphosphate hydrolases"/>
    <property type="match status" value="2"/>
</dbReference>
<dbReference type="Proteomes" id="UP000799538">
    <property type="component" value="Unassembled WGS sequence"/>
</dbReference>
<dbReference type="GO" id="GO:0016887">
    <property type="term" value="F:ATP hydrolysis activity"/>
    <property type="evidence" value="ECO:0007669"/>
    <property type="project" value="InterPro"/>
</dbReference>